<comment type="caution">
    <text evidence="2">The sequence shown here is derived from an EMBL/GenBank/DDBJ whole genome shotgun (WGS) entry which is preliminary data.</text>
</comment>
<evidence type="ECO:0000313" key="3">
    <source>
        <dbReference type="Proteomes" id="UP000197138"/>
    </source>
</evidence>
<dbReference type="InterPro" id="IPR024752">
    <property type="entry name" value="Myb/SANT-like_dom"/>
</dbReference>
<proteinExistence type="predicted"/>
<dbReference type="Pfam" id="PF12776">
    <property type="entry name" value="Myb_DNA-bind_3"/>
    <property type="match status" value="1"/>
</dbReference>
<dbReference type="EMBL" id="MTKT01005034">
    <property type="protein sequence ID" value="OWM68283.1"/>
    <property type="molecule type" value="Genomic_DNA"/>
</dbReference>
<feature type="domain" description="Myb/SANT-like" evidence="1">
    <location>
        <begin position="19"/>
        <end position="109"/>
    </location>
</feature>
<dbReference type="Proteomes" id="UP000197138">
    <property type="component" value="Unassembled WGS sequence"/>
</dbReference>
<reference evidence="3" key="1">
    <citation type="journal article" date="2017" name="Plant J.">
        <title>The pomegranate (Punica granatum L.) genome and the genomics of punicalagin biosynthesis.</title>
        <authorList>
            <person name="Qin G."/>
            <person name="Xu C."/>
            <person name="Ming R."/>
            <person name="Tang H."/>
            <person name="Guyot R."/>
            <person name="Kramer E.M."/>
            <person name="Hu Y."/>
            <person name="Yi X."/>
            <person name="Qi Y."/>
            <person name="Xu X."/>
            <person name="Gao Z."/>
            <person name="Pan H."/>
            <person name="Jian J."/>
            <person name="Tian Y."/>
            <person name="Yue Z."/>
            <person name="Xu Y."/>
        </authorList>
    </citation>
    <scope>NUCLEOTIDE SEQUENCE [LARGE SCALE GENOMIC DNA]</scope>
    <source>
        <strain evidence="3">cv. Dabenzi</strain>
    </source>
</reference>
<dbReference type="PANTHER" id="PTHR48464">
    <property type="match status" value="1"/>
</dbReference>
<gene>
    <name evidence="2" type="ORF">CDL15_Pgr004765</name>
</gene>
<name>A0A218W6W6_PUNGR</name>
<evidence type="ECO:0000259" key="1">
    <source>
        <dbReference type="Pfam" id="PF12776"/>
    </source>
</evidence>
<protein>
    <recommendedName>
        <fullName evidence="1">Myb/SANT-like domain-containing protein</fullName>
    </recommendedName>
</protein>
<evidence type="ECO:0000313" key="2">
    <source>
        <dbReference type="EMBL" id="OWM68283.1"/>
    </source>
</evidence>
<dbReference type="PANTHER" id="PTHR48464:SF1">
    <property type="entry name" value="MYB_SANT-LIKE DOMAIN-CONTAINING PROTEIN"/>
    <property type="match status" value="1"/>
</dbReference>
<sequence length="168" mass="19195">MKGSFASVNSQVSKSGKRKWTMADDAVLISCMISLRNMGTHNTDIGFKSGYLQELEKMLLEKLPNCGIKARPHIESRLKTLKKEWAIVHDMMLNTSGFGWDSQQKMMFAIFLSGVMRPRSRFEIVKKLLVVSYLERFDRDRSGKFNPLGLKDASASSVRQHNIRFFVS</sequence>
<accession>A0A218W6W6</accession>
<organism evidence="2 3">
    <name type="scientific">Punica granatum</name>
    <name type="common">Pomegranate</name>
    <dbReference type="NCBI Taxonomy" id="22663"/>
    <lineage>
        <taxon>Eukaryota</taxon>
        <taxon>Viridiplantae</taxon>
        <taxon>Streptophyta</taxon>
        <taxon>Embryophyta</taxon>
        <taxon>Tracheophyta</taxon>
        <taxon>Spermatophyta</taxon>
        <taxon>Magnoliopsida</taxon>
        <taxon>eudicotyledons</taxon>
        <taxon>Gunneridae</taxon>
        <taxon>Pentapetalae</taxon>
        <taxon>rosids</taxon>
        <taxon>malvids</taxon>
        <taxon>Myrtales</taxon>
        <taxon>Lythraceae</taxon>
        <taxon>Punica</taxon>
    </lineage>
</organism>
<dbReference type="AlphaFoldDB" id="A0A218W6W6"/>